<dbReference type="AlphaFoldDB" id="A0A173ZX51"/>
<dbReference type="Gene3D" id="3.40.50.300">
    <property type="entry name" value="P-loop containing nucleotide triphosphate hydrolases"/>
    <property type="match status" value="1"/>
</dbReference>
<evidence type="ECO:0000256" key="7">
    <source>
        <dbReference type="ARBA" id="ARBA00044940"/>
    </source>
</evidence>
<feature type="domain" description="DOD-type homing endonuclease" evidence="9">
    <location>
        <begin position="344"/>
        <end position="488"/>
    </location>
</feature>
<evidence type="ECO:0000259" key="9">
    <source>
        <dbReference type="PROSITE" id="PS50819"/>
    </source>
</evidence>
<dbReference type="InterPro" id="IPR007694">
    <property type="entry name" value="DNA_helicase_DnaB-like_C"/>
</dbReference>
<dbReference type="SUPFAM" id="SSF52540">
    <property type="entry name" value="P-loop containing nucleoside triphosphate hydrolases"/>
    <property type="match status" value="1"/>
</dbReference>
<dbReference type="InterPro" id="IPR027434">
    <property type="entry name" value="Homing_endonucl"/>
</dbReference>
<evidence type="ECO:0000256" key="3">
    <source>
        <dbReference type="ARBA" id="ARBA00022806"/>
    </source>
</evidence>
<evidence type="ECO:0000256" key="2">
    <source>
        <dbReference type="ARBA" id="ARBA00022741"/>
    </source>
</evidence>
<dbReference type="Pfam" id="PF14528">
    <property type="entry name" value="LAGLIDADG_3"/>
    <property type="match status" value="1"/>
</dbReference>
<reference evidence="10 11" key="1">
    <citation type="submission" date="2015-09" db="EMBL/GenBank/DDBJ databases">
        <authorList>
            <consortium name="Pathogen Informatics"/>
        </authorList>
    </citation>
    <scope>NUCLEOTIDE SEQUENCE [LARGE SCALE GENOMIC DNA]</scope>
    <source>
        <strain evidence="10 11">2789STDY5608838</strain>
    </source>
</reference>
<evidence type="ECO:0000313" key="11">
    <source>
        <dbReference type="Proteomes" id="UP000095447"/>
    </source>
</evidence>
<dbReference type="GO" id="GO:0006260">
    <property type="term" value="P:DNA replication"/>
    <property type="evidence" value="ECO:0007669"/>
    <property type="project" value="UniProtKB-KW"/>
</dbReference>
<dbReference type="InterPro" id="IPR004042">
    <property type="entry name" value="Intein_endonuc_central"/>
</dbReference>
<keyword evidence="1" id="KW-0235">DNA replication</keyword>
<organism evidence="10 11">
    <name type="scientific">Blautia obeum</name>
    <dbReference type="NCBI Taxonomy" id="40520"/>
    <lineage>
        <taxon>Bacteria</taxon>
        <taxon>Bacillati</taxon>
        <taxon>Bacillota</taxon>
        <taxon>Clostridia</taxon>
        <taxon>Lachnospirales</taxon>
        <taxon>Lachnospiraceae</taxon>
        <taxon>Blautia</taxon>
    </lineage>
</organism>
<dbReference type="EMBL" id="CYZA01000006">
    <property type="protein sequence ID" value="CUN80433.1"/>
    <property type="molecule type" value="Genomic_DNA"/>
</dbReference>
<dbReference type="SUPFAM" id="SSF55608">
    <property type="entry name" value="Homing endonucleases"/>
    <property type="match status" value="1"/>
</dbReference>
<comment type="function">
    <text evidence="7">The intein is an endonuclease.</text>
</comment>
<dbReference type="PROSITE" id="PS50819">
    <property type="entry name" value="INTEIN_ENDONUCLEASE"/>
    <property type="match status" value="1"/>
</dbReference>
<dbReference type="InterPro" id="IPR004860">
    <property type="entry name" value="LAGLIDADG_dom"/>
</dbReference>
<evidence type="ECO:0000256" key="8">
    <source>
        <dbReference type="ARBA" id="ARBA00045002"/>
    </source>
</evidence>
<dbReference type="InterPro" id="IPR027417">
    <property type="entry name" value="P-loop_NTPase"/>
</dbReference>
<keyword evidence="2" id="KW-0547">Nucleotide-binding</keyword>
<dbReference type="Gene3D" id="3.10.28.10">
    <property type="entry name" value="Homing endonucleases"/>
    <property type="match status" value="1"/>
</dbReference>
<evidence type="ECO:0000256" key="5">
    <source>
        <dbReference type="ARBA" id="ARBA00023125"/>
    </source>
</evidence>
<dbReference type="Pfam" id="PF03796">
    <property type="entry name" value="DnaB_C"/>
    <property type="match status" value="1"/>
</dbReference>
<protein>
    <recommendedName>
        <fullName evidence="8">DNA 5'-3' helicase DnaB</fullName>
    </recommendedName>
</protein>
<dbReference type="PANTHER" id="PTHR30153">
    <property type="entry name" value="REPLICATIVE DNA HELICASE DNAB"/>
    <property type="match status" value="1"/>
</dbReference>
<dbReference type="RefSeq" id="WP_055053121.1">
    <property type="nucleotide sequence ID" value="NZ_CYZA01000006.1"/>
</dbReference>
<dbReference type="GO" id="GO:0005829">
    <property type="term" value="C:cytosol"/>
    <property type="evidence" value="ECO:0007669"/>
    <property type="project" value="TreeGrafter"/>
</dbReference>
<dbReference type="GO" id="GO:0003678">
    <property type="term" value="F:DNA helicase activity"/>
    <property type="evidence" value="ECO:0007669"/>
    <property type="project" value="InterPro"/>
</dbReference>
<gene>
    <name evidence="10" type="ORF">ERS852395_01362</name>
</gene>
<evidence type="ECO:0000256" key="1">
    <source>
        <dbReference type="ARBA" id="ARBA00022705"/>
    </source>
</evidence>
<dbReference type="PANTHER" id="PTHR30153:SF2">
    <property type="entry name" value="REPLICATIVE DNA HELICASE"/>
    <property type="match status" value="1"/>
</dbReference>
<keyword evidence="5" id="KW-0238">DNA-binding</keyword>
<evidence type="ECO:0000256" key="6">
    <source>
        <dbReference type="ARBA" id="ARBA00023235"/>
    </source>
</evidence>
<keyword evidence="6" id="KW-0413">Isomerase</keyword>
<dbReference type="Gene3D" id="1.10.860.10">
    <property type="entry name" value="DNAb Helicase, Chain A"/>
    <property type="match status" value="1"/>
</dbReference>
<proteinExistence type="predicted"/>
<evidence type="ECO:0000256" key="4">
    <source>
        <dbReference type="ARBA" id="ARBA00022840"/>
    </source>
</evidence>
<dbReference type="SUPFAM" id="SSF51294">
    <property type="entry name" value="Hedgehog/intein (Hint) domain"/>
    <property type="match status" value="1"/>
</dbReference>
<dbReference type="Proteomes" id="UP000095447">
    <property type="component" value="Unassembled WGS sequence"/>
</dbReference>
<dbReference type="InterPro" id="IPR016136">
    <property type="entry name" value="DNA_helicase_N/primase_C"/>
</dbReference>
<keyword evidence="3 10" id="KW-0347">Helicase</keyword>
<keyword evidence="3 10" id="KW-0378">Hydrolase</keyword>
<sequence>MLIDKHATLQCLGCIMKKPSLLEEYTLTQYDFEEEQFYAILFSCVYNLYNQGVEIIDTFAIDSFLSRYEKQYKIFNDNQGIDYCDDAIRLAELENFSYYLERLKKFSLLRYWDSCGVDIRNIYDQTIIDPSRQEQQAAKLDATSINDMILEEEDLLITKAKMLYGMDSSRRGQLAGKGMKELKERLKEEPEFGIPLQSPMMTTIARGARHKKVYLRSADSGGGKAIPNDTLIPTPFGKRRVGDIKIGDYLFDRKGEPTKVIGVYPQPKKKKIFEVTFSDGRIARCCDEHLWSYYNRWDSHTLHTSSLREIINKGIKRGKAYDFRVPVNEAVDYPEKQFSIPPYIMGLLLGDGSFRYNKTNKALSYSSEDNYLPKKIGEIMNWKVKKNPSNNYSYYFEYSLDEQIKQGHENVWVEEVLKDFSGLWQKKSHEKYIPDIYLVGSIEQRRELLCGLLDTDGNVEKEKGRVTFSTTSPAMVEGFEELCHSLGIVVGIVKDKRTKYTTDVAYKVTIQTDPENKLTLFKLPKHINKIKDYFEKTKGKAIHKNKFISIVDIRETDEYVDMTCFTVDNDEHLFLMNDFIVTHNTRTSIADICNFSIPYFYDTDKKEWIYTGCEEPSLFISTELEEDEVQTIIMAYVSGVPENKILDGDYEGDEEERVDKAIEYIATYPLYIEIINDFGIEDISNIIKTYKREKGCHYFVFDYIHMSAKLIAEVASMSKGMKLREDQTLFLFMDTLKNLAMKLDIFILTMTQLNGTYKDSQIKDETMLRGAKSLADRIDLGEISLRPTSAELECVKKLMHNMYGVPIPNLVRHIYKVRRGKLTKIRLWQYADLSTGRTKDLFITDNYYNLIETEVAVAQIEKVIEEHSESLDDIQITDDEQQEATSTLLGSMPFDF</sequence>
<dbReference type="InterPro" id="IPR036844">
    <property type="entry name" value="Hint_dom_sf"/>
</dbReference>
<name>A0A173ZX51_9FIRM</name>
<keyword evidence="4" id="KW-0067">ATP-binding</keyword>
<dbReference type="GO" id="GO:0004519">
    <property type="term" value="F:endonuclease activity"/>
    <property type="evidence" value="ECO:0007669"/>
    <property type="project" value="InterPro"/>
</dbReference>
<dbReference type="GO" id="GO:0003677">
    <property type="term" value="F:DNA binding"/>
    <property type="evidence" value="ECO:0007669"/>
    <property type="project" value="UniProtKB-KW"/>
</dbReference>
<evidence type="ECO:0000313" key="10">
    <source>
        <dbReference type="EMBL" id="CUN80433.1"/>
    </source>
</evidence>
<dbReference type="GO" id="GO:0005524">
    <property type="term" value="F:ATP binding"/>
    <property type="evidence" value="ECO:0007669"/>
    <property type="project" value="UniProtKB-KW"/>
</dbReference>
<accession>A0A173ZX51</accession>